<evidence type="ECO:0000313" key="2">
    <source>
        <dbReference type="EMBL" id="KAF9460739.1"/>
    </source>
</evidence>
<keyword evidence="1" id="KW-0472">Membrane</keyword>
<sequence>MKHSTIPLIELYSVHSTPCLTMQFSVISNILFLTICALCSVASPTPMPEPIESILQPVVTTKNNLAGSQLFADPPSKQTSNADPKDTVTSVSFVTITGGILLASLL</sequence>
<organism evidence="2 3">
    <name type="scientific">Collybia nuda</name>
    <dbReference type="NCBI Taxonomy" id="64659"/>
    <lineage>
        <taxon>Eukaryota</taxon>
        <taxon>Fungi</taxon>
        <taxon>Dikarya</taxon>
        <taxon>Basidiomycota</taxon>
        <taxon>Agaricomycotina</taxon>
        <taxon>Agaricomycetes</taxon>
        <taxon>Agaricomycetidae</taxon>
        <taxon>Agaricales</taxon>
        <taxon>Tricholomatineae</taxon>
        <taxon>Clitocybaceae</taxon>
        <taxon>Collybia</taxon>
    </lineage>
</organism>
<keyword evidence="1" id="KW-0812">Transmembrane</keyword>
<dbReference type="EMBL" id="MU150294">
    <property type="protein sequence ID" value="KAF9460739.1"/>
    <property type="molecule type" value="Genomic_DNA"/>
</dbReference>
<name>A0A9P5Y1U4_9AGAR</name>
<dbReference type="Proteomes" id="UP000807353">
    <property type="component" value="Unassembled WGS sequence"/>
</dbReference>
<protein>
    <submittedName>
        <fullName evidence="2">Uncharacterized protein</fullName>
    </submittedName>
</protein>
<comment type="caution">
    <text evidence="2">The sequence shown here is derived from an EMBL/GenBank/DDBJ whole genome shotgun (WGS) entry which is preliminary data.</text>
</comment>
<dbReference type="AlphaFoldDB" id="A0A9P5Y1U4"/>
<keyword evidence="1" id="KW-1133">Transmembrane helix</keyword>
<keyword evidence="3" id="KW-1185">Reference proteome</keyword>
<gene>
    <name evidence="2" type="ORF">BDZ94DRAFT_883594</name>
</gene>
<evidence type="ECO:0000313" key="3">
    <source>
        <dbReference type="Proteomes" id="UP000807353"/>
    </source>
</evidence>
<feature type="transmembrane region" description="Helical" evidence="1">
    <location>
        <begin position="20"/>
        <end position="42"/>
    </location>
</feature>
<accession>A0A9P5Y1U4</accession>
<evidence type="ECO:0000256" key="1">
    <source>
        <dbReference type="SAM" id="Phobius"/>
    </source>
</evidence>
<proteinExistence type="predicted"/>
<reference evidence="2" key="1">
    <citation type="submission" date="2020-11" db="EMBL/GenBank/DDBJ databases">
        <authorList>
            <consortium name="DOE Joint Genome Institute"/>
            <person name="Ahrendt S."/>
            <person name="Riley R."/>
            <person name="Andreopoulos W."/>
            <person name="Labutti K."/>
            <person name="Pangilinan J."/>
            <person name="Ruiz-Duenas F.J."/>
            <person name="Barrasa J.M."/>
            <person name="Sanchez-Garcia M."/>
            <person name="Camarero S."/>
            <person name="Miyauchi S."/>
            <person name="Serrano A."/>
            <person name="Linde D."/>
            <person name="Babiker R."/>
            <person name="Drula E."/>
            <person name="Ayuso-Fernandez I."/>
            <person name="Pacheco R."/>
            <person name="Padilla G."/>
            <person name="Ferreira P."/>
            <person name="Barriuso J."/>
            <person name="Kellner H."/>
            <person name="Castanera R."/>
            <person name="Alfaro M."/>
            <person name="Ramirez L."/>
            <person name="Pisabarro A.G."/>
            <person name="Kuo A."/>
            <person name="Tritt A."/>
            <person name="Lipzen A."/>
            <person name="He G."/>
            <person name="Yan M."/>
            <person name="Ng V."/>
            <person name="Cullen D."/>
            <person name="Martin F."/>
            <person name="Rosso M.-N."/>
            <person name="Henrissat B."/>
            <person name="Hibbett D."/>
            <person name="Martinez A.T."/>
            <person name="Grigoriev I.V."/>
        </authorList>
    </citation>
    <scope>NUCLEOTIDE SEQUENCE</scope>
    <source>
        <strain evidence="2">CBS 247.69</strain>
    </source>
</reference>